<sequence length="181" mass="19924">MPASKVQYRSPARYSGAVEVSPVECWHNLLLVAGTRVGRKVKACAKQMWLSLSVAAAASVTSSKHSPRPLTTTTTADYPVKHPFLPTTLRLLCFMATSQHKNKKASKSREVRQIAAKTALQKREKSRKGTSKARMTELTDELNRQYAEVGMQPSTTVQLRPAATQSFDEPIQNLADVLGTL</sequence>
<evidence type="ECO:0000256" key="1">
    <source>
        <dbReference type="SAM" id="MobiDB-lite"/>
    </source>
</evidence>
<evidence type="ECO:0000313" key="2">
    <source>
        <dbReference type="EMBL" id="CAL1707110.1"/>
    </source>
</evidence>
<keyword evidence="3" id="KW-1185">Reference proteome</keyword>
<evidence type="ECO:0000313" key="3">
    <source>
        <dbReference type="Proteomes" id="UP001497453"/>
    </source>
</evidence>
<feature type="region of interest" description="Disordered" evidence="1">
    <location>
        <begin position="117"/>
        <end position="136"/>
    </location>
</feature>
<accession>A0ABP1DGX4</accession>
<proteinExistence type="predicted"/>
<protein>
    <submittedName>
        <fullName evidence="2">Uncharacterized protein</fullName>
    </submittedName>
</protein>
<organism evidence="2 3">
    <name type="scientific">Somion occarium</name>
    <dbReference type="NCBI Taxonomy" id="3059160"/>
    <lineage>
        <taxon>Eukaryota</taxon>
        <taxon>Fungi</taxon>
        <taxon>Dikarya</taxon>
        <taxon>Basidiomycota</taxon>
        <taxon>Agaricomycotina</taxon>
        <taxon>Agaricomycetes</taxon>
        <taxon>Polyporales</taxon>
        <taxon>Cerrenaceae</taxon>
        <taxon>Somion</taxon>
    </lineage>
</organism>
<reference evidence="3" key="1">
    <citation type="submission" date="2024-04" db="EMBL/GenBank/DDBJ databases">
        <authorList>
            <person name="Shaw F."/>
            <person name="Minotto A."/>
        </authorList>
    </citation>
    <scope>NUCLEOTIDE SEQUENCE [LARGE SCALE GENOMIC DNA]</scope>
</reference>
<dbReference type="EMBL" id="OZ037947">
    <property type="protein sequence ID" value="CAL1707110.1"/>
    <property type="molecule type" value="Genomic_DNA"/>
</dbReference>
<name>A0ABP1DGX4_9APHY</name>
<dbReference type="Proteomes" id="UP001497453">
    <property type="component" value="Chromosome 4"/>
</dbReference>
<gene>
    <name evidence="2" type="ORF">GFSPODELE1_LOCUS6202</name>
</gene>